<dbReference type="GO" id="GO:0003700">
    <property type="term" value="F:DNA-binding transcription factor activity"/>
    <property type="evidence" value="ECO:0007669"/>
    <property type="project" value="TreeGrafter"/>
</dbReference>
<reference evidence="2" key="2">
    <citation type="submission" date="2020-09" db="EMBL/GenBank/DDBJ databases">
        <authorList>
            <person name="Sun Q."/>
            <person name="Kim S."/>
        </authorList>
    </citation>
    <scope>NUCLEOTIDE SEQUENCE</scope>
    <source>
        <strain evidence="2">KCTC 42731</strain>
    </source>
</reference>
<dbReference type="CDD" id="cd00038">
    <property type="entry name" value="CAP_ED"/>
    <property type="match status" value="1"/>
</dbReference>
<dbReference type="InterPro" id="IPR014710">
    <property type="entry name" value="RmlC-like_jellyroll"/>
</dbReference>
<protein>
    <submittedName>
        <fullName evidence="2">Crp/Fnr family transcriptional regulator</fullName>
    </submittedName>
</protein>
<dbReference type="EMBL" id="BNCK01000002">
    <property type="protein sequence ID" value="GHF84399.1"/>
    <property type="molecule type" value="Genomic_DNA"/>
</dbReference>
<dbReference type="Gene3D" id="2.60.120.10">
    <property type="entry name" value="Jelly Rolls"/>
    <property type="match status" value="1"/>
</dbReference>
<dbReference type="InterPro" id="IPR018490">
    <property type="entry name" value="cNMP-bd_dom_sf"/>
</dbReference>
<dbReference type="SMART" id="SM00100">
    <property type="entry name" value="cNMP"/>
    <property type="match status" value="1"/>
</dbReference>
<name>A0A919BFM1_9GAMM</name>
<dbReference type="RefSeq" id="WP_189767850.1">
    <property type="nucleotide sequence ID" value="NZ_BNCK01000002.1"/>
</dbReference>
<dbReference type="SUPFAM" id="SSF51206">
    <property type="entry name" value="cAMP-binding domain-like"/>
    <property type="match status" value="1"/>
</dbReference>
<feature type="domain" description="Cyclic nucleotide-binding" evidence="1">
    <location>
        <begin position="1"/>
        <end position="90"/>
    </location>
</feature>
<dbReference type="PROSITE" id="PS50042">
    <property type="entry name" value="CNMP_BINDING_3"/>
    <property type="match status" value="1"/>
</dbReference>
<evidence type="ECO:0000313" key="2">
    <source>
        <dbReference type="EMBL" id="GHF84399.1"/>
    </source>
</evidence>
<keyword evidence="3" id="KW-1185">Reference proteome</keyword>
<organism evidence="2 3">
    <name type="scientific">Thalassotalea marina</name>
    <dbReference type="NCBI Taxonomy" id="1673741"/>
    <lineage>
        <taxon>Bacteria</taxon>
        <taxon>Pseudomonadati</taxon>
        <taxon>Pseudomonadota</taxon>
        <taxon>Gammaproteobacteria</taxon>
        <taxon>Alteromonadales</taxon>
        <taxon>Colwelliaceae</taxon>
        <taxon>Thalassotalea</taxon>
    </lineage>
</organism>
<comment type="caution">
    <text evidence="2">The sequence shown here is derived from an EMBL/GenBank/DDBJ whole genome shotgun (WGS) entry which is preliminary data.</text>
</comment>
<dbReference type="Proteomes" id="UP000623842">
    <property type="component" value="Unassembled WGS sequence"/>
</dbReference>
<accession>A0A919BFM1</accession>
<dbReference type="InterPro" id="IPR000595">
    <property type="entry name" value="cNMP-bd_dom"/>
</dbReference>
<gene>
    <name evidence="2" type="ORF">GCM10017161_09770</name>
</gene>
<sequence>MDLSEFFLSHGKPVLKNKNNYVFNQGEAEQHLYFVKSGLLKAFYVTEDGKESIKSFITHGDVIGSLSAALDKQNASFSLVCLTECELVSLPFDVLIAESRKDINLANTVINLLMQFAMKKERREYEFLCLSAEQRYLLLKQNSPHLLEQVKQHDLAKYLGVTAVGLSRIKKRVQAIKC</sequence>
<reference evidence="2" key="1">
    <citation type="journal article" date="2014" name="Int. J. Syst. Evol. Microbiol.">
        <title>Complete genome sequence of Corynebacterium casei LMG S-19264T (=DSM 44701T), isolated from a smear-ripened cheese.</title>
        <authorList>
            <consortium name="US DOE Joint Genome Institute (JGI-PGF)"/>
            <person name="Walter F."/>
            <person name="Albersmeier A."/>
            <person name="Kalinowski J."/>
            <person name="Ruckert C."/>
        </authorList>
    </citation>
    <scope>NUCLEOTIDE SEQUENCE</scope>
    <source>
        <strain evidence="2">KCTC 42731</strain>
    </source>
</reference>
<dbReference type="PANTHER" id="PTHR24567">
    <property type="entry name" value="CRP FAMILY TRANSCRIPTIONAL REGULATORY PROTEIN"/>
    <property type="match status" value="1"/>
</dbReference>
<proteinExistence type="predicted"/>
<evidence type="ECO:0000313" key="3">
    <source>
        <dbReference type="Proteomes" id="UP000623842"/>
    </source>
</evidence>
<dbReference type="PANTHER" id="PTHR24567:SF76">
    <property type="entry name" value="CYCLIC NUCLEOTIDE-BINDING DOMAIN PROTEIN"/>
    <property type="match status" value="1"/>
</dbReference>
<evidence type="ECO:0000259" key="1">
    <source>
        <dbReference type="PROSITE" id="PS50042"/>
    </source>
</evidence>
<dbReference type="GO" id="GO:0005829">
    <property type="term" value="C:cytosol"/>
    <property type="evidence" value="ECO:0007669"/>
    <property type="project" value="TreeGrafter"/>
</dbReference>
<dbReference type="AlphaFoldDB" id="A0A919BFM1"/>
<dbReference type="InterPro" id="IPR050397">
    <property type="entry name" value="Env_Response_Regulators"/>
</dbReference>
<dbReference type="Pfam" id="PF00027">
    <property type="entry name" value="cNMP_binding"/>
    <property type="match status" value="1"/>
</dbReference>